<sequence>MDKNDNIEASLDQNIIRKVLNNPILKAAVDNYCEPGVINLIGPEWKTKLENNFIYQKHKEGSVKYSTNLSNQNNAKSYLSKRNIINKEDCFEILVTGYFKVLTNSPPLNSPPTNSTPDSVIVSTYCKPIKEIGNVMCKQEFLQNCKFYMQSCGGICPSSREVDLPPDNMWSIKDTKVYTPKGIVNATRSYVQTVFQNPNIGIARISITMKYYFGNNSKIGGTVRSMIFIQENLLRSEETIKEILTLDTAHFVPNCLPECKESIPKKEIIEEEKNYCILAAPQRFAKKQKIAEDFEIKESSLIL</sequence>
<dbReference type="OrthoDB" id="6431837at2759"/>
<accession>A0A4Y2JQR2</accession>
<name>A0A4Y2JQR2_ARAVE</name>
<proteinExistence type="predicted"/>
<evidence type="ECO:0000313" key="1">
    <source>
        <dbReference type="EMBL" id="GBM91818.1"/>
    </source>
</evidence>
<dbReference type="AlphaFoldDB" id="A0A4Y2JQR2"/>
<organism evidence="1 2">
    <name type="scientific">Araneus ventricosus</name>
    <name type="common">Orbweaver spider</name>
    <name type="synonym">Epeira ventricosa</name>
    <dbReference type="NCBI Taxonomy" id="182803"/>
    <lineage>
        <taxon>Eukaryota</taxon>
        <taxon>Metazoa</taxon>
        <taxon>Ecdysozoa</taxon>
        <taxon>Arthropoda</taxon>
        <taxon>Chelicerata</taxon>
        <taxon>Arachnida</taxon>
        <taxon>Araneae</taxon>
        <taxon>Araneomorphae</taxon>
        <taxon>Entelegynae</taxon>
        <taxon>Araneoidea</taxon>
        <taxon>Araneidae</taxon>
        <taxon>Araneus</taxon>
    </lineage>
</organism>
<evidence type="ECO:0000313" key="2">
    <source>
        <dbReference type="Proteomes" id="UP000499080"/>
    </source>
</evidence>
<keyword evidence="2" id="KW-1185">Reference proteome</keyword>
<reference evidence="1 2" key="1">
    <citation type="journal article" date="2019" name="Sci. Rep.">
        <title>Orb-weaving spider Araneus ventricosus genome elucidates the spidroin gene catalogue.</title>
        <authorList>
            <person name="Kono N."/>
            <person name="Nakamura H."/>
            <person name="Ohtoshi R."/>
            <person name="Moran D.A.P."/>
            <person name="Shinohara A."/>
            <person name="Yoshida Y."/>
            <person name="Fujiwara M."/>
            <person name="Mori M."/>
            <person name="Tomita M."/>
            <person name="Arakawa K."/>
        </authorList>
    </citation>
    <scope>NUCLEOTIDE SEQUENCE [LARGE SCALE GENOMIC DNA]</scope>
</reference>
<protein>
    <submittedName>
        <fullName evidence="1">Uncharacterized protein</fullName>
    </submittedName>
</protein>
<gene>
    <name evidence="1" type="ORF">AVEN_15697_1</name>
</gene>
<comment type="caution">
    <text evidence="1">The sequence shown here is derived from an EMBL/GenBank/DDBJ whole genome shotgun (WGS) entry which is preliminary data.</text>
</comment>
<dbReference type="EMBL" id="BGPR01003736">
    <property type="protein sequence ID" value="GBM91818.1"/>
    <property type="molecule type" value="Genomic_DNA"/>
</dbReference>
<dbReference type="Proteomes" id="UP000499080">
    <property type="component" value="Unassembled WGS sequence"/>
</dbReference>